<accession>A0AAX2CHD0</accession>
<gene>
    <name evidence="1" type="ORF">BCB44BAC_02266</name>
</gene>
<evidence type="ECO:0000313" key="1">
    <source>
        <dbReference type="EMBL" id="SCL93851.1"/>
    </source>
</evidence>
<evidence type="ECO:0000313" key="2">
    <source>
        <dbReference type="Proteomes" id="UP000242164"/>
    </source>
</evidence>
<reference evidence="1 2" key="1">
    <citation type="submission" date="2016-08" db="EMBL/GenBank/DDBJ databases">
        <authorList>
            <person name="Loux V."/>
            <person name="Rue O."/>
        </authorList>
    </citation>
    <scope>NUCLEOTIDE SEQUENCE [LARGE SCALE GENOMIC DNA]</scope>
    <source>
        <strain evidence="1 2">AFSSA_08CEB44bac</strain>
    </source>
</reference>
<comment type="caution">
    <text evidence="1">The sequence shown here is derived from an EMBL/GenBank/DDBJ whole genome shotgun (WGS) entry which is preliminary data.</text>
</comment>
<dbReference type="Proteomes" id="UP000242164">
    <property type="component" value="Unassembled WGS sequence"/>
</dbReference>
<organism evidence="1 2">
    <name type="scientific">Bacillus cytotoxicus</name>
    <dbReference type="NCBI Taxonomy" id="580165"/>
    <lineage>
        <taxon>Bacteria</taxon>
        <taxon>Bacillati</taxon>
        <taxon>Bacillota</taxon>
        <taxon>Bacilli</taxon>
        <taxon>Bacillales</taxon>
        <taxon>Bacillaceae</taxon>
        <taxon>Bacillus</taxon>
        <taxon>Bacillus cereus group</taxon>
    </lineage>
</organism>
<dbReference type="AlphaFoldDB" id="A0AAX2CHD0"/>
<sequence>MGYHYLWIASKSEKTKMHV</sequence>
<name>A0AAX2CHD0_9BACI</name>
<protein>
    <submittedName>
        <fullName evidence="1">Uncharacterized protein</fullName>
    </submittedName>
</protein>
<proteinExistence type="predicted"/>
<dbReference type="EMBL" id="FMIK01000028">
    <property type="protein sequence ID" value="SCL93851.1"/>
    <property type="molecule type" value="Genomic_DNA"/>
</dbReference>